<name>A0ACB9HRB9_9ASTR</name>
<sequence length="248" mass="28278">MFNGTPVDTWKCNYDTHDLDDNPYLKDGCGDQYASYDQGRFSDVPFIPISLMWTLPDQFTCCSHAYERRLVVDMFNGTPVDTWTCSDSRYNSIKGNPYLIGGCKNFITYEAHPTEECKRCHDSGGYCRTEEIYDVDDSFFSENSTCYYQQEEKRTSLGVILVAKAQQQLSTRMVSRSGSEWTDGVLGGSSWRPDNHRFCSDRVPNPNFLRPLTLRIVVTHGGLMFMAVESLLFAPFFATHGGLLFKIF</sequence>
<protein>
    <submittedName>
        <fullName evidence="1">Uncharacterized protein</fullName>
    </submittedName>
</protein>
<dbReference type="Proteomes" id="UP001056120">
    <property type="component" value="Linkage Group LG11"/>
</dbReference>
<organism evidence="1 2">
    <name type="scientific">Smallanthus sonchifolius</name>
    <dbReference type="NCBI Taxonomy" id="185202"/>
    <lineage>
        <taxon>Eukaryota</taxon>
        <taxon>Viridiplantae</taxon>
        <taxon>Streptophyta</taxon>
        <taxon>Embryophyta</taxon>
        <taxon>Tracheophyta</taxon>
        <taxon>Spermatophyta</taxon>
        <taxon>Magnoliopsida</taxon>
        <taxon>eudicotyledons</taxon>
        <taxon>Gunneridae</taxon>
        <taxon>Pentapetalae</taxon>
        <taxon>asterids</taxon>
        <taxon>campanulids</taxon>
        <taxon>Asterales</taxon>
        <taxon>Asteraceae</taxon>
        <taxon>Asteroideae</taxon>
        <taxon>Heliantheae alliance</taxon>
        <taxon>Millerieae</taxon>
        <taxon>Smallanthus</taxon>
    </lineage>
</organism>
<reference evidence="1 2" key="2">
    <citation type="journal article" date="2022" name="Mol. Ecol. Resour.">
        <title>The genomes of chicory, endive, great burdock and yacon provide insights into Asteraceae paleo-polyploidization history and plant inulin production.</title>
        <authorList>
            <person name="Fan W."/>
            <person name="Wang S."/>
            <person name="Wang H."/>
            <person name="Wang A."/>
            <person name="Jiang F."/>
            <person name="Liu H."/>
            <person name="Zhao H."/>
            <person name="Xu D."/>
            <person name="Zhang Y."/>
        </authorList>
    </citation>
    <scope>NUCLEOTIDE SEQUENCE [LARGE SCALE GENOMIC DNA]</scope>
    <source>
        <strain evidence="2">cv. Yunnan</strain>
        <tissue evidence="1">Leaves</tissue>
    </source>
</reference>
<gene>
    <name evidence="1" type="ORF">L1987_33736</name>
</gene>
<accession>A0ACB9HRB9</accession>
<evidence type="ECO:0000313" key="2">
    <source>
        <dbReference type="Proteomes" id="UP001056120"/>
    </source>
</evidence>
<comment type="caution">
    <text evidence="1">The sequence shown here is derived from an EMBL/GenBank/DDBJ whole genome shotgun (WGS) entry which is preliminary data.</text>
</comment>
<reference evidence="2" key="1">
    <citation type="journal article" date="2022" name="Mol. Ecol. Resour.">
        <title>The genomes of chicory, endive, great burdock and yacon provide insights into Asteraceae palaeo-polyploidization history and plant inulin production.</title>
        <authorList>
            <person name="Fan W."/>
            <person name="Wang S."/>
            <person name="Wang H."/>
            <person name="Wang A."/>
            <person name="Jiang F."/>
            <person name="Liu H."/>
            <person name="Zhao H."/>
            <person name="Xu D."/>
            <person name="Zhang Y."/>
        </authorList>
    </citation>
    <scope>NUCLEOTIDE SEQUENCE [LARGE SCALE GENOMIC DNA]</scope>
    <source>
        <strain evidence="2">cv. Yunnan</strain>
    </source>
</reference>
<dbReference type="EMBL" id="CM042028">
    <property type="protein sequence ID" value="KAI3798459.1"/>
    <property type="molecule type" value="Genomic_DNA"/>
</dbReference>
<keyword evidence="2" id="KW-1185">Reference proteome</keyword>
<evidence type="ECO:0000313" key="1">
    <source>
        <dbReference type="EMBL" id="KAI3798459.1"/>
    </source>
</evidence>
<proteinExistence type="predicted"/>